<dbReference type="Pfam" id="PF12657">
    <property type="entry name" value="TFIIIC_delta"/>
    <property type="match status" value="1"/>
</dbReference>
<accession>A0A1E3QQ90</accession>
<dbReference type="RefSeq" id="XP_018984962.1">
    <property type="nucleotide sequence ID" value="XM_019132817.1"/>
</dbReference>
<dbReference type="InterPro" id="IPR036322">
    <property type="entry name" value="WD40_repeat_dom_sf"/>
</dbReference>
<feature type="domain" description="Transcription factor IIIC 90kDa subunit N-terminal" evidence="1">
    <location>
        <begin position="21"/>
        <end position="342"/>
    </location>
</feature>
<dbReference type="GO" id="GO:0004402">
    <property type="term" value="F:histone acetyltransferase activity"/>
    <property type="evidence" value="ECO:0007669"/>
    <property type="project" value="InterPro"/>
</dbReference>
<protein>
    <recommendedName>
        <fullName evidence="5">Transcription factor IIIC putative zinc-finger domain-containing protein</fullName>
    </recommendedName>
</protein>
<organism evidence="3 4">
    <name type="scientific">Babjeviella inositovora NRRL Y-12698</name>
    <dbReference type="NCBI Taxonomy" id="984486"/>
    <lineage>
        <taxon>Eukaryota</taxon>
        <taxon>Fungi</taxon>
        <taxon>Dikarya</taxon>
        <taxon>Ascomycota</taxon>
        <taxon>Saccharomycotina</taxon>
        <taxon>Pichiomycetes</taxon>
        <taxon>Serinales incertae sedis</taxon>
        <taxon>Babjeviella</taxon>
    </lineage>
</organism>
<dbReference type="GO" id="GO:0000127">
    <property type="term" value="C:transcription factor TFIIIC complex"/>
    <property type="evidence" value="ECO:0007669"/>
    <property type="project" value="InterPro"/>
</dbReference>
<feature type="domain" description="Transcription factor IIIC putative zinc-finger" evidence="2">
    <location>
        <begin position="625"/>
        <end position="710"/>
    </location>
</feature>
<evidence type="ECO:0000259" key="2">
    <source>
        <dbReference type="Pfam" id="PF12660"/>
    </source>
</evidence>
<dbReference type="AlphaFoldDB" id="A0A1E3QQ90"/>
<proteinExistence type="predicted"/>
<sequence length="715" mass="80354">MLRDLVIQRVRPSQPSETLEWSSDGQLAVIANNTAVVFEPRSAPEAITKYAKQLFQNPYKIDPEQLPTITDEMDIDGEIVSITRNAPDNVVTSVGWSESGISSTASNLLGILTNKHYLYLFDTAPTGAEDRFYMCHNMTTTLLEENGLQSPETTPTMQQTIEKCRVHCFCWSPAIPQNMALPHGETLLAVGKEDGSVSIYRVTKSGATLVTNVPHFGSRWVVRLYWSPWTRVPRSSTVTSNLLAVSDQNALTVCQVSFSSSKGNLEGWLSTRAANVSSESRFMVSTASWTVFNNRLTLAVASNTLQLFIFDQQEPEKYEKYTAPSGTYDTISSVVCLTDKAGFLNLFLYAFLGKILRLVHKPFEKARLFSNDGESVLSQELAAKVKKWRSANDDKEPFVNVHGAQVNRFFGNSLIFIYFIREVFSLQYKTESQISSKIAFVDLSRDFEPLSALETFDEKHNASASWYQQWVVRNSNKLAPVKATKQDKTTERVENPERAKLVKQTAEDLDGYLANYTIVDVSGTSPKAGFEQFLSRNFFHNPELTKFRVLNHLRFVELETEAGGSTIDMQIRQFLGKLVVHFVAKGGFRELLTSKSDIFVYEIFHNLIHGFPSTANAVETMFTNKFVEETFEISATNNNINDLHTIVSKSGHAWPRCKLTSLPLLDLNNNTCSSCGKKIILLESINEADRGWFTECLLEILDICVFCGGRLNSRK</sequence>
<dbReference type="PANTHER" id="PTHR15496">
    <property type="entry name" value="GENERAL TRANSCRIPTION FACTOR 3C POLYPEPTIDE 4 FAMILY"/>
    <property type="match status" value="1"/>
</dbReference>
<gene>
    <name evidence="3" type="ORF">BABINDRAFT_8535</name>
</gene>
<dbReference type="GeneID" id="30150670"/>
<dbReference type="InterPro" id="IPR024764">
    <property type="entry name" value="TFIIIC_Znf"/>
</dbReference>
<dbReference type="Proteomes" id="UP000094336">
    <property type="component" value="Unassembled WGS sequence"/>
</dbReference>
<evidence type="ECO:0000313" key="3">
    <source>
        <dbReference type="EMBL" id="ODQ79634.1"/>
    </source>
</evidence>
<dbReference type="SUPFAM" id="SSF50978">
    <property type="entry name" value="WD40 repeat-like"/>
    <property type="match status" value="1"/>
</dbReference>
<dbReference type="STRING" id="984486.A0A1E3QQ90"/>
<keyword evidence="4" id="KW-1185">Reference proteome</keyword>
<dbReference type="GO" id="GO:0006384">
    <property type="term" value="P:transcription initiation at RNA polymerase III promoter"/>
    <property type="evidence" value="ECO:0007669"/>
    <property type="project" value="InterPro"/>
</dbReference>
<dbReference type="InterPro" id="IPR024761">
    <property type="entry name" value="TFIIIC_delta_N"/>
</dbReference>
<evidence type="ECO:0008006" key="5">
    <source>
        <dbReference type="Google" id="ProtNLM"/>
    </source>
</evidence>
<reference evidence="4" key="1">
    <citation type="submission" date="2016-05" db="EMBL/GenBank/DDBJ databases">
        <title>Comparative genomics of biotechnologically important yeasts.</title>
        <authorList>
            <consortium name="DOE Joint Genome Institute"/>
            <person name="Riley R."/>
            <person name="Haridas S."/>
            <person name="Wolfe K.H."/>
            <person name="Lopes M.R."/>
            <person name="Hittinger C.T."/>
            <person name="Goker M."/>
            <person name="Salamov A."/>
            <person name="Wisecaver J."/>
            <person name="Long T.M."/>
            <person name="Aerts A.L."/>
            <person name="Barry K."/>
            <person name="Choi C."/>
            <person name="Clum A."/>
            <person name="Coughlan A.Y."/>
            <person name="Deshpande S."/>
            <person name="Douglass A.P."/>
            <person name="Hanson S.J."/>
            <person name="Klenk H.-P."/>
            <person name="Labutti K."/>
            <person name="Lapidus A."/>
            <person name="Lindquist E."/>
            <person name="Lipzen A."/>
            <person name="Meier-Kolthoff J.P."/>
            <person name="Ohm R.A."/>
            <person name="Otillar R.P."/>
            <person name="Pangilinan J."/>
            <person name="Peng Y."/>
            <person name="Rokas A."/>
            <person name="Rosa C.A."/>
            <person name="Scheuner C."/>
            <person name="Sibirny A.A."/>
            <person name="Slot J.C."/>
            <person name="Stielow J.B."/>
            <person name="Sun H."/>
            <person name="Kurtzman C.P."/>
            <person name="Blackwell M."/>
            <person name="Grigoriev I.V."/>
            <person name="Jeffries T.W."/>
        </authorList>
    </citation>
    <scope>NUCLEOTIDE SEQUENCE [LARGE SCALE GENOMIC DNA]</scope>
    <source>
        <strain evidence="4">NRRL Y-12698</strain>
    </source>
</reference>
<dbReference type="PANTHER" id="PTHR15496:SF2">
    <property type="entry name" value="GENERAL TRANSCRIPTION FACTOR 3C POLYPEPTIDE 4"/>
    <property type="match status" value="1"/>
</dbReference>
<name>A0A1E3QQ90_9ASCO</name>
<dbReference type="InterPro" id="IPR015943">
    <property type="entry name" value="WD40/YVTN_repeat-like_dom_sf"/>
</dbReference>
<dbReference type="EMBL" id="KV454432">
    <property type="protein sequence ID" value="ODQ79634.1"/>
    <property type="molecule type" value="Genomic_DNA"/>
</dbReference>
<dbReference type="Gene3D" id="2.130.10.10">
    <property type="entry name" value="YVTN repeat-like/Quinoprotein amine dehydrogenase"/>
    <property type="match status" value="1"/>
</dbReference>
<dbReference type="Pfam" id="PF12660">
    <property type="entry name" value="zf-TFIIIC"/>
    <property type="match status" value="1"/>
</dbReference>
<dbReference type="InterPro" id="IPR044230">
    <property type="entry name" value="GTF3C4"/>
</dbReference>
<dbReference type="OrthoDB" id="6021743at2759"/>
<evidence type="ECO:0000313" key="4">
    <source>
        <dbReference type="Proteomes" id="UP000094336"/>
    </source>
</evidence>
<evidence type="ECO:0000259" key="1">
    <source>
        <dbReference type="Pfam" id="PF12657"/>
    </source>
</evidence>